<organism evidence="2 3">
    <name type="scientific">Rarispira pelagica</name>
    <dbReference type="NCBI Taxonomy" id="3141764"/>
    <lineage>
        <taxon>Bacteria</taxon>
        <taxon>Pseudomonadati</taxon>
        <taxon>Spirochaetota</taxon>
        <taxon>Spirochaetia</taxon>
        <taxon>Winmispirales</taxon>
        <taxon>Winmispiraceae</taxon>
        <taxon>Rarispira</taxon>
    </lineage>
</organism>
<keyword evidence="3" id="KW-1185">Reference proteome</keyword>
<dbReference type="PROSITE" id="PS51257">
    <property type="entry name" value="PROKAR_LIPOPROTEIN"/>
    <property type="match status" value="1"/>
</dbReference>
<protein>
    <submittedName>
        <fullName evidence="2">DUF4230 domain-containing protein</fullName>
    </submittedName>
</protein>
<gene>
    <name evidence="2" type="ORF">WKV44_02065</name>
</gene>
<comment type="caution">
    <text evidence="2">The sequence shown here is derived from an EMBL/GenBank/DDBJ whole genome shotgun (WGS) entry which is preliminary data.</text>
</comment>
<sequence>MKKKRVLVLSVMIMASLTGCIPRLAPEQIEYMLKRTAVLETYSYTYRDMVYITDPNLLARIFNTDTPLLFSINYKVKAGIDMQDIRAERTGINLLAIKLIIPSARITTLDAEETSIDQYFGRRNAYNLNEIIEKIGSNKAKIEQAAISDGILKKAENNAIEILSDWLRKQGYRDIIVIIQGQGIKG</sequence>
<dbReference type="Proteomes" id="UP001466331">
    <property type="component" value="Unassembled WGS sequence"/>
</dbReference>
<accession>A0ABU9UBG0</accession>
<evidence type="ECO:0000313" key="3">
    <source>
        <dbReference type="Proteomes" id="UP001466331"/>
    </source>
</evidence>
<feature type="signal peptide" evidence="1">
    <location>
        <begin position="1"/>
        <end position="25"/>
    </location>
</feature>
<evidence type="ECO:0000256" key="1">
    <source>
        <dbReference type="SAM" id="SignalP"/>
    </source>
</evidence>
<keyword evidence="1" id="KW-0732">Signal</keyword>
<dbReference type="InterPro" id="IPR025324">
    <property type="entry name" value="DUF4230"/>
</dbReference>
<name>A0ABU9UBG0_9SPIR</name>
<evidence type="ECO:0000313" key="2">
    <source>
        <dbReference type="EMBL" id="MEM5947320.1"/>
    </source>
</evidence>
<reference evidence="2 3" key="1">
    <citation type="submission" date="2024-03" db="EMBL/GenBank/DDBJ databases">
        <title>Ignisphaera cupida sp. nov., a hyperthermophilic hydrolytic archaeon from a hot spring of Kamchatka, and proposal of Ignisphaeraceae fam. nov.</title>
        <authorList>
            <person name="Podosokorskaya O.A."/>
            <person name="Elcheninov A.G."/>
            <person name="Maltseva A.I."/>
            <person name="Zayulina K.S."/>
            <person name="Novikov A."/>
            <person name="Merkel A.Y."/>
        </authorList>
    </citation>
    <scope>NUCLEOTIDE SEQUENCE [LARGE SCALE GENOMIC DNA]</scope>
    <source>
        <strain evidence="2 3">38H-sp</strain>
    </source>
</reference>
<proteinExistence type="predicted"/>
<dbReference type="RefSeq" id="WP_420068769.1">
    <property type="nucleotide sequence ID" value="NZ_JBCHKQ010000001.1"/>
</dbReference>
<dbReference type="EMBL" id="JBCHKQ010000001">
    <property type="protein sequence ID" value="MEM5947320.1"/>
    <property type="molecule type" value="Genomic_DNA"/>
</dbReference>
<feature type="chain" id="PRO_5045098845" evidence="1">
    <location>
        <begin position="26"/>
        <end position="186"/>
    </location>
</feature>
<dbReference type="Pfam" id="PF14014">
    <property type="entry name" value="DUF4230"/>
    <property type="match status" value="1"/>
</dbReference>